<keyword evidence="2 6" id="KW-0812">Transmembrane</keyword>
<accession>A0A3Q1GBM0</accession>
<evidence type="ECO:0000313" key="9">
    <source>
        <dbReference type="Proteomes" id="UP000257200"/>
    </source>
</evidence>
<dbReference type="InterPro" id="IPR050160">
    <property type="entry name" value="MHC/Immunoglobulin"/>
</dbReference>
<evidence type="ECO:0000256" key="1">
    <source>
        <dbReference type="ARBA" id="ARBA00004479"/>
    </source>
</evidence>
<dbReference type="InterPro" id="IPR014745">
    <property type="entry name" value="MHC_II_a/b_N"/>
</dbReference>
<evidence type="ECO:0000256" key="2">
    <source>
        <dbReference type="ARBA" id="ARBA00022692"/>
    </source>
</evidence>
<feature type="domain" description="Ig-like" evidence="7">
    <location>
        <begin position="122"/>
        <end position="235"/>
    </location>
</feature>
<dbReference type="STRING" id="80966.ENSAPOP00000027583"/>
<organism evidence="8 9">
    <name type="scientific">Acanthochromis polyacanthus</name>
    <name type="common">spiny chromis</name>
    <dbReference type="NCBI Taxonomy" id="80966"/>
    <lineage>
        <taxon>Eukaryota</taxon>
        <taxon>Metazoa</taxon>
        <taxon>Chordata</taxon>
        <taxon>Craniata</taxon>
        <taxon>Vertebrata</taxon>
        <taxon>Euteleostomi</taxon>
        <taxon>Actinopterygii</taxon>
        <taxon>Neopterygii</taxon>
        <taxon>Teleostei</taxon>
        <taxon>Neoteleostei</taxon>
        <taxon>Acanthomorphata</taxon>
        <taxon>Ovalentaria</taxon>
        <taxon>Pomacentridae</taxon>
        <taxon>Acanthochromis</taxon>
    </lineage>
</organism>
<evidence type="ECO:0000256" key="4">
    <source>
        <dbReference type="ARBA" id="ARBA00023157"/>
    </source>
</evidence>
<dbReference type="Pfam" id="PF07654">
    <property type="entry name" value="C1-set"/>
    <property type="match status" value="1"/>
</dbReference>
<dbReference type="PROSITE" id="PS50835">
    <property type="entry name" value="IG_LIKE"/>
    <property type="match status" value="1"/>
</dbReference>
<dbReference type="SMART" id="SM00921">
    <property type="entry name" value="MHC_II_beta"/>
    <property type="match status" value="1"/>
</dbReference>
<dbReference type="SUPFAM" id="SSF54452">
    <property type="entry name" value="MHC antigen-recognition domain"/>
    <property type="match status" value="1"/>
</dbReference>
<proteinExistence type="predicted"/>
<dbReference type="GO" id="GO:0042613">
    <property type="term" value="C:MHC class II protein complex"/>
    <property type="evidence" value="ECO:0007669"/>
    <property type="project" value="InterPro"/>
</dbReference>
<keyword evidence="6" id="KW-0472">Membrane</keyword>
<dbReference type="Ensembl" id="ENSAPOT00000000815.1">
    <property type="protein sequence ID" value="ENSAPOP00000027583.1"/>
    <property type="gene ID" value="ENSAPOG00000012249.1"/>
</dbReference>
<reference evidence="8" key="1">
    <citation type="submission" date="2025-08" db="UniProtKB">
        <authorList>
            <consortium name="Ensembl"/>
        </authorList>
    </citation>
    <scope>IDENTIFICATION</scope>
</reference>
<evidence type="ECO:0000256" key="5">
    <source>
        <dbReference type="ARBA" id="ARBA00023180"/>
    </source>
</evidence>
<dbReference type="AlphaFoldDB" id="A0A3Q1GBM0"/>
<keyword evidence="4" id="KW-1015">Disulfide bond</keyword>
<dbReference type="SMART" id="SM00407">
    <property type="entry name" value="IGc1"/>
    <property type="match status" value="1"/>
</dbReference>
<protein>
    <recommendedName>
        <fullName evidence="7">Ig-like domain-containing protein</fullName>
    </recommendedName>
</protein>
<dbReference type="GO" id="GO:0019882">
    <property type="term" value="P:antigen processing and presentation"/>
    <property type="evidence" value="ECO:0007669"/>
    <property type="project" value="InterPro"/>
</dbReference>
<dbReference type="Proteomes" id="UP000257200">
    <property type="component" value="Unplaced"/>
</dbReference>
<evidence type="ECO:0000313" key="8">
    <source>
        <dbReference type="Ensembl" id="ENSAPOP00000027583.1"/>
    </source>
</evidence>
<evidence type="ECO:0000259" key="7">
    <source>
        <dbReference type="PROSITE" id="PS50835"/>
    </source>
</evidence>
<dbReference type="GeneTree" id="ENSGT00950000183127"/>
<dbReference type="InterPro" id="IPR007110">
    <property type="entry name" value="Ig-like_dom"/>
</dbReference>
<keyword evidence="9" id="KW-1185">Reference proteome</keyword>
<dbReference type="InterPro" id="IPR013783">
    <property type="entry name" value="Ig-like_fold"/>
</dbReference>
<dbReference type="InParanoid" id="A0A3Q1GBM0"/>
<comment type="subcellular location">
    <subcellularLocation>
        <location evidence="1">Membrane</location>
        <topology evidence="1">Single-pass type I membrane protein</topology>
    </subcellularLocation>
</comment>
<dbReference type="Pfam" id="PF00969">
    <property type="entry name" value="MHC_II_beta"/>
    <property type="match status" value="1"/>
</dbReference>
<dbReference type="SUPFAM" id="SSF48726">
    <property type="entry name" value="Immunoglobulin"/>
    <property type="match status" value="1"/>
</dbReference>
<dbReference type="InterPro" id="IPR000353">
    <property type="entry name" value="MHC_II_b_N"/>
</dbReference>
<reference evidence="8" key="2">
    <citation type="submission" date="2025-09" db="UniProtKB">
        <authorList>
            <consortium name="Ensembl"/>
        </authorList>
    </citation>
    <scope>IDENTIFICATION</scope>
</reference>
<evidence type="ECO:0000256" key="6">
    <source>
        <dbReference type="SAM" id="Phobius"/>
    </source>
</evidence>
<dbReference type="Gene3D" id="3.10.320.10">
    <property type="entry name" value="Class II Histocompatibility Antigen, M Beta Chain, Chain B, domain 1"/>
    <property type="match status" value="1"/>
</dbReference>
<dbReference type="PANTHER" id="PTHR19944">
    <property type="entry name" value="MHC CLASS II-RELATED"/>
    <property type="match status" value="1"/>
</dbReference>
<dbReference type="PANTHER" id="PTHR19944:SF99">
    <property type="entry name" value="HLA CLASS II HISTOCOMPATIBILITY ANTIGEN, DRB1 BETA CHAIN"/>
    <property type="match status" value="1"/>
</dbReference>
<dbReference type="GO" id="GO:0006955">
    <property type="term" value="P:immune response"/>
    <property type="evidence" value="ECO:0007669"/>
    <property type="project" value="InterPro"/>
</dbReference>
<feature type="transmembrane region" description="Helical" evidence="6">
    <location>
        <begin position="194"/>
        <end position="215"/>
    </location>
</feature>
<name>A0A3Q1GBM0_9TELE</name>
<keyword evidence="3 6" id="KW-1133">Transmembrane helix</keyword>
<keyword evidence="5" id="KW-0325">Glycoprotein</keyword>
<sequence length="235" mass="27111">WGCMDLINDMLNTLINALINTLINNSVFLSSDGFMQYRIDHCLFNSTDLKDIEYIKSNYYNKVEYVRFTSSLGKFVGFNAYGIYNAERWNNDPTELSRWRAQKETYCQHNIGLTVLCVPVQPTVRLQSVPTPSGHHPSMLVCSVYDFYPKNIKVSWFRDRKEVSSDVTSTEEMENGDWYYQIHSHLEYTPRNKIAIGASGLVLGLVLSLAGFIYYKRKARGQTSLHQLIPVYTCK</sequence>
<evidence type="ECO:0000256" key="3">
    <source>
        <dbReference type="ARBA" id="ARBA00022989"/>
    </source>
</evidence>
<dbReference type="Gene3D" id="2.60.40.10">
    <property type="entry name" value="Immunoglobulins"/>
    <property type="match status" value="1"/>
</dbReference>
<dbReference type="InterPro" id="IPR011162">
    <property type="entry name" value="MHC_I/II-like_Ag-recog"/>
</dbReference>
<dbReference type="InterPro" id="IPR003597">
    <property type="entry name" value="Ig_C1-set"/>
</dbReference>
<dbReference type="InterPro" id="IPR036179">
    <property type="entry name" value="Ig-like_dom_sf"/>
</dbReference>